<protein>
    <submittedName>
        <fullName evidence="1">Uncharacterized protein</fullName>
    </submittedName>
</protein>
<dbReference type="EMBL" id="VLPL01000001">
    <property type="protein sequence ID" value="TSJ47940.1"/>
    <property type="molecule type" value="Genomic_DNA"/>
</dbReference>
<accession>A0A556N738</accession>
<reference evidence="1 2" key="1">
    <citation type="submission" date="2019-07" db="EMBL/GenBank/DDBJ databases">
        <authorList>
            <person name="Huq M.A."/>
        </authorList>
    </citation>
    <scope>NUCLEOTIDE SEQUENCE [LARGE SCALE GENOMIC DNA]</scope>
    <source>
        <strain evidence="1 2">MAH-3</strain>
    </source>
</reference>
<evidence type="ECO:0000313" key="1">
    <source>
        <dbReference type="EMBL" id="TSJ47940.1"/>
    </source>
</evidence>
<organism evidence="1 2">
    <name type="scientific">Fluviicola chungangensis</name>
    <dbReference type="NCBI Taxonomy" id="2597671"/>
    <lineage>
        <taxon>Bacteria</taxon>
        <taxon>Pseudomonadati</taxon>
        <taxon>Bacteroidota</taxon>
        <taxon>Flavobacteriia</taxon>
        <taxon>Flavobacteriales</taxon>
        <taxon>Crocinitomicaceae</taxon>
        <taxon>Fluviicola</taxon>
    </lineage>
</organism>
<dbReference type="AlphaFoldDB" id="A0A556N738"/>
<gene>
    <name evidence="1" type="ORF">FO442_02065</name>
</gene>
<dbReference type="OrthoDB" id="1150265at2"/>
<proteinExistence type="predicted"/>
<comment type="caution">
    <text evidence="1">The sequence shown here is derived from an EMBL/GenBank/DDBJ whole genome shotgun (WGS) entry which is preliminary data.</text>
</comment>
<dbReference type="RefSeq" id="WP_144331475.1">
    <property type="nucleotide sequence ID" value="NZ_VLPL01000001.1"/>
</dbReference>
<keyword evidence="2" id="KW-1185">Reference proteome</keyword>
<dbReference type="Proteomes" id="UP000316008">
    <property type="component" value="Unassembled WGS sequence"/>
</dbReference>
<name>A0A556N738_9FLAO</name>
<sequence>MSKQAAGRMFQDMSFTVKSAKGKKLEQLIGVEDPDKEDGGPVLVYIKMEGISWSQYFLDVCFGVWENWGEIDMEDHAYAYHDYAKKFGVEGLAIKSASCKDNEIVLEFETGTKLVLKYKDPEDWEGYTEMIKIG</sequence>
<evidence type="ECO:0000313" key="2">
    <source>
        <dbReference type="Proteomes" id="UP000316008"/>
    </source>
</evidence>